<feature type="coiled-coil region" evidence="1">
    <location>
        <begin position="52"/>
        <end position="97"/>
    </location>
</feature>
<dbReference type="AlphaFoldDB" id="A0A4R5LSS1"/>
<gene>
    <name evidence="3" type="ORF">E2F43_10790</name>
</gene>
<feature type="compositionally biased region" description="Polar residues" evidence="2">
    <location>
        <begin position="137"/>
        <end position="152"/>
    </location>
</feature>
<evidence type="ECO:0000256" key="1">
    <source>
        <dbReference type="SAM" id="Coils"/>
    </source>
</evidence>
<dbReference type="RefSeq" id="WP_133212475.1">
    <property type="nucleotide sequence ID" value="NZ_SMSE01000002.1"/>
</dbReference>
<protein>
    <submittedName>
        <fullName evidence="3">Uncharacterized protein</fullName>
    </submittedName>
</protein>
<reference evidence="3 4" key="1">
    <citation type="submission" date="2019-03" db="EMBL/GenBank/DDBJ databases">
        <title>Seongchinamella monodicae gen. nov., sp. nov., a novel member of the Gammaproteobacteria isolated from a tidal mudflat of beach.</title>
        <authorList>
            <person name="Yang H.G."/>
            <person name="Kang J.W."/>
            <person name="Lee S.D."/>
        </authorList>
    </citation>
    <scope>NUCLEOTIDE SEQUENCE [LARGE SCALE GENOMIC DNA]</scope>
    <source>
        <strain evidence="3 4">GH4-78</strain>
    </source>
</reference>
<feature type="region of interest" description="Disordered" evidence="2">
    <location>
        <begin position="137"/>
        <end position="156"/>
    </location>
</feature>
<keyword evidence="1" id="KW-0175">Coiled coil</keyword>
<sequence length="409" mass="45722">MSYLFDEQVPVFDGPMSKFLNSPGMAMAGSALNNMMAMRRGHAPQSNPFQVLQEQQRRNAYLQQQRMEMIQRREARKEQAEIQQQRLELQKQQQIIANTKPNMFKSGNNVVAVHPLTGQSKVVFEGPEDWQVHGDTSTGFWRISPTTGNQERLTGPLSESGYFKGTSMQSQMFNKLLQQVDPERREAVAVELITQTLGRPTTYTTADGVSHTQPGIDVQGALGGAVAGSEMVAPEPTQAEREAYGYFTRMEDAEKRIQEVFSKYPDFDPAGDLKDYSSGKLSDFLGTDTFKSEPWQLFDSAVNDWVGAKLRKESGAVIGEEEKAQEIGRYFPRFGSSKAKRVDLDRARMKALFAMARSSGRAIDEHSGSPFVFVPSVGIVMEEDIKHTMETHNMTREQVLESLGVSDAP</sequence>
<accession>A0A4R5LSS1</accession>
<organism evidence="3 4">
    <name type="scientific">Seongchinamella unica</name>
    <dbReference type="NCBI Taxonomy" id="2547392"/>
    <lineage>
        <taxon>Bacteria</taxon>
        <taxon>Pseudomonadati</taxon>
        <taxon>Pseudomonadota</taxon>
        <taxon>Gammaproteobacteria</taxon>
        <taxon>Cellvibrionales</taxon>
        <taxon>Halieaceae</taxon>
        <taxon>Seongchinamella</taxon>
    </lineage>
</organism>
<dbReference type="Proteomes" id="UP000295554">
    <property type="component" value="Unassembled WGS sequence"/>
</dbReference>
<evidence type="ECO:0000256" key="2">
    <source>
        <dbReference type="SAM" id="MobiDB-lite"/>
    </source>
</evidence>
<dbReference type="EMBL" id="SMSE01000002">
    <property type="protein sequence ID" value="TDG13972.1"/>
    <property type="molecule type" value="Genomic_DNA"/>
</dbReference>
<evidence type="ECO:0000313" key="4">
    <source>
        <dbReference type="Proteomes" id="UP000295554"/>
    </source>
</evidence>
<keyword evidence="4" id="KW-1185">Reference proteome</keyword>
<comment type="caution">
    <text evidence="3">The sequence shown here is derived from an EMBL/GenBank/DDBJ whole genome shotgun (WGS) entry which is preliminary data.</text>
</comment>
<name>A0A4R5LSS1_9GAMM</name>
<proteinExistence type="predicted"/>
<evidence type="ECO:0000313" key="3">
    <source>
        <dbReference type="EMBL" id="TDG13972.1"/>
    </source>
</evidence>